<evidence type="ECO:0000256" key="1">
    <source>
        <dbReference type="ARBA" id="ARBA00023002"/>
    </source>
</evidence>
<dbReference type="Gene3D" id="1.20.120.520">
    <property type="entry name" value="nmb1532 protein domain like"/>
    <property type="match status" value="1"/>
</dbReference>
<dbReference type="InterPro" id="IPR012312">
    <property type="entry name" value="Hemerythrin-like"/>
</dbReference>
<name>A0ABY8QQB3_9MICO</name>
<feature type="region of interest" description="Disordered" evidence="2">
    <location>
        <begin position="304"/>
        <end position="347"/>
    </location>
</feature>
<dbReference type="InterPro" id="IPR011251">
    <property type="entry name" value="Luciferase-like_dom"/>
</dbReference>
<dbReference type="PANTHER" id="PTHR43244">
    <property type="match status" value="1"/>
</dbReference>
<dbReference type="SUPFAM" id="SSF51679">
    <property type="entry name" value="Bacterial luciferase-like"/>
    <property type="match status" value="1"/>
</dbReference>
<sequence length="520" mass="56365">MTDYGHELQFGIFPTPDASQACQTIELAKLADVSGLDLVTVQDHPYQAKHFDAWTLLSVIAAQTSAVRVAPNVANLPLRSPVVLARSIATLDRLTGGRVELGLGTGAFWDAIVAAGGERLAPKEAVDALIEAIQVIRGVWGTGSVSVDGKHHHVKGLHAGPSPAHDVGIWLGAYKPRMLRVTGRLADGWIPSMGYADHADLGGMNAAIDEAAVAAGRGPQAIRRIYNVVGRFGSESGFLLGTPGNWAEQLATLALDEGMSTFILGTDDPTVVRRFADEVAPAARELVAQERALLAGSAAPAERTEVSAGANSEHRAPLAATPTPDDGIRLSSAVPWDESSRPVIQRPNDDFYTPEQQAQPQHLIDIHDQLRAELEQLRDVLAQVRQGQLNVGAARSVINTMTMRQNNWTLGAYCESYCRIVTGHHTLEDRSVFRHLRRSEPKLADVLDRLEEEHHVIADVLEQVDRSLVELVADKGYDVEGEVKFDDLQAAIDLLTDTLLSHLAYEERELLHPLAQHGLS</sequence>
<dbReference type="CDD" id="cd12108">
    <property type="entry name" value="Hr-like"/>
    <property type="match status" value="1"/>
</dbReference>
<dbReference type="PANTHER" id="PTHR43244:SF1">
    <property type="entry name" value="5,10-METHYLENETETRAHYDROMETHANOPTERIN REDUCTASE"/>
    <property type="match status" value="1"/>
</dbReference>
<feature type="domain" description="Hemerythrin-like" evidence="4">
    <location>
        <begin position="363"/>
        <end position="511"/>
    </location>
</feature>
<evidence type="ECO:0000259" key="4">
    <source>
        <dbReference type="Pfam" id="PF01814"/>
    </source>
</evidence>
<dbReference type="Gene3D" id="3.20.20.30">
    <property type="entry name" value="Luciferase-like domain"/>
    <property type="match status" value="1"/>
</dbReference>
<dbReference type="Proteomes" id="UP001209083">
    <property type="component" value="Chromosome"/>
</dbReference>
<feature type="domain" description="Luciferase-like" evidence="3">
    <location>
        <begin position="9"/>
        <end position="227"/>
    </location>
</feature>
<dbReference type="CDD" id="cd01097">
    <property type="entry name" value="Tetrahydromethanopterin_reductase"/>
    <property type="match status" value="1"/>
</dbReference>
<proteinExistence type="predicted"/>
<dbReference type="InterPro" id="IPR050564">
    <property type="entry name" value="F420-G6PD/mer"/>
</dbReference>
<protein>
    <submittedName>
        <fullName evidence="5">LLM class flavin-dependent oxidoreductase</fullName>
    </submittedName>
</protein>
<reference evidence="5 6" key="1">
    <citation type="submission" date="2023-05" db="EMBL/GenBank/DDBJ databases">
        <title>Lithophilousrod everest ZFBP1038 complete genpme.</title>
        <authorList>
            <person name="Tian M."/>
        </authorList>
    </citation>
    <scope>NUCLEOTIDE SEQUENCE [LARGE SCALE GENOMIC DNA]</scope>
    <source>
        <strain evidence="5 6">ZFBP1038</strain>
    </source>
</reference>
<evidence type="ECO:0000256" key="2">
    <source>
        <dbReference type="SAM" id="MobiDB-lite"/>
    </source>
</evidence>
<organism evidence="5 6">
    <name type="scientific">Saxibacter everestensis</name>
    <dbReference type="NCBI Taxonomy" id="2909229"/>
    <lineage>
        <taxon>Bacteria</taxon>
        <taxon>Bacillati</taxon>
        <taxon>Actinomycetota</taxon>
        <taxon>Actinomycetes</taxon>
        <taxon>Micrococcales</taxon>
        <taxon>Brevibacteriaceae</taxon>
        <taxon>Saxibacter</taxon>
    </lineage>
</organism>
<evidence type="ECO:0000259" key="3">
    <source>
        <dbReference type="Pfam" id="PF00296"/>
    </source>
</evidence>
<dbReference type="InterPro" id="IPR036661">
    <property type="entry name" value="Luciferase-like_sf"/>
</dbReference>
<dbReference type="RefSeq" id="WP_349637961.1">
    <property type="nucleotide sequence ID" value="NZ_CP090958.1"/>
</dbReference>
<dbReference type="Pfam" id="PF01814">
    <property type="entry name" value="Hemerythrin"/>
    <property type="match status" value="1"/>
</dbReference>
<accession>A0ABY8QQB3</accession>
<dbReference type="EMBL" id="CP090958">
    <property type="protein sequence ID" value="WGW11177.1"/>
    <property type="molecule type" value="Genomic_DNA"/>
</dbReference>
<keyword evidence="6" id="KW-1185">Reference proteome</keyword>
<gene>
    <name evidence="5" type="ORF">LWF01_13900</name>
</gene>
<dbReference type="Pfam" id="PF00296">
    <property type="entry name" value="Bac_luciferase"/>
    <property type="match status" value="1"/>
</dbReference>
<keyword evidence="1" id="KW-0560">Oxidoreductase</keyword>
<evidence type="ECO:0000313" key="5">
    <source>
        <dbReference type="EMBL" id="WGW11177.1"/>
    </source>
</evidence>
<evidence type="ECO:0000313" key="6">
    <source>
        <dbReference type="Proteomes" id="UP001209083"/>
    </source>
</evidence>